<dbReference type="EMBL" id="JAHMHQ010000003">
    <property type="protein sequence ID" value="KAK1640964.1"/>
    <property type="molecule type" value="Genomic_DNA"/>
</dbReference>
<feature type="region of interest" description="Disordered" evidence="1">
    <location>
        <begin position="265"/>
        <end position="284"/>
    </location>
</feature>
<dbReference type="InterPro" id="IPR010730">
    <property type="entry name" value="HET"/>
</dbReference>
<dbReference type="RefSeq" id="XP_060449571.1">
    <property type="nucleotide sequence ID" value="XM_060595618.1"/>
</dbReference>
<accession>A0AAJ0A1Y0</accession>
<evidence type="ECO:0000259" key="2">
    <source>
        <dbReference type="Pfam" id="PF06985"/>
    </source>
</evidence>
<dbReference type="Pfam" id="PF06985">
    <property type="entry name" value="HET"/>
    <property type="match status" value="1"/>
</dbReference>
<proteinExistence type="predicted"/>
<comment type="caution">
    <text evidence="3">The sequence shown here is derived from an EMBL/GenBank/DDBJ whole genome shotgun (WGS) entry which is preliminary data.</text>
</comment>
<sequence length="294" mass="33675">MTGGASYDEPPARLGPRMDSQDTLGTISKWLDDCVQNHRECRVFYSHSTSLPSRLIDVGDPGSYLWKIITTEEHITPLNYRGYLTLSHRWGFSPSVQLTSDTLPTFRNYTAIENLPKTFRDTVTLAHHLNIRHIWIDSLCILQDSSFDWKKESFRMDHVYSNSTCNIVAAHSEGSDGGLFAVRDPSVLETFVVCSERTDIPSGEYTVWDHTSILNDYNRAPLYKRGWVFQERLLPKITLHFRQIPSLLEMFKVLCLRELARRHTSGSRQRSADPSPGDSPEDDDFFRRYLGAPG</sequence>
<dbReference type="PANTHER" id="PTHR33112">
    <property type="entry name" value="DOMAIN PROTEIN, PUTATIVE-RELATED"/>
    <property type="match status" value="1"/>
</dbReference>
<evidence type="ECO:0000313" key="3">
    <source>
        <dbReference type="EMBL" id="KAK1640964.1"/>
    </source>
</evidence>
<evidence type="ECO:0000313" key="4">
    <source>
        <dbReference type="Proteomes" id="UP001243989"/>
    </source>
</evidence>
<dbReference type="GeneID" id="85480480"/>
<protein>
    <submittedName>
        <fullName evidence="3">Heterokaryon incompatibility protein-domain-containing protein</fullName>
    </submittedName>
</protein>
<reference evidence="3" key="1">
    <citation type="submission" date="2021-06" db="EMBL/GenBank/DDBJ databases">
        <title>Comparative genomics, transcriptomics and evolutionary studies reveal genomic signatures of adaptation to plant cell wall in hemibiotrophic fungi.</title>
        <authorList>
            <consortium name="DOE Joint Genome Institute"/>
            <person name="Baroncelli R."/>
            <person name="Diaz J.F."/>
            <person name="Benocci T."/>
            <person name="Peng M."/>
            <person name="Battaglia E."/>
            <person name="Haridas S."/>
            <person name="Andreopoulos W."/>
            <person name="Labutti K."/>
            <person name="Pangilinan J."/>
            <person name="Floch G.L."/>
            <person name="Makela M.R."/>
            <person name="Henrissat B."/>
            <person name="Grigoriev I.V."/>
            <person name="Crouch J.A."/>
            <person name="De Vries R.P."/>
            <person name="Sukno S.A."/>
            <person name="Thon M.R."/>
        </authorList>
    </citation>
    <scope>NUCLEOTIDE SEQUENCE</scope>
    <source>
        <strain evidence="3">CBS 102054</strain>
    </source>
</reference>
<dbReference type="AlphaFoldDB" id="A0AAJ0A1Y0"/>
<feature type="domain" description="Heterokaryon incompatibility" evidence="2">
    <location>
        <begin position="83"/>
        <end position="231"/>
    </location>
</feature>
<dbReference type="PANTHER" id="PTHR33112:SF10">
    <property type="entry name" value="TOL"/>
    <property type="match status" value="1"/>
</dbReference>
<evidence type="ECO:0000256" key="1">
    <source>
        <dbReference type="SAM" id="MobiDB-lite"/>
    </source>
</evidence>
<gene>
    <name evidence="3" type="ORF">BDP81DRAFT_504251</name>
</gene>
<keyword evidence="4" id="KW-1185">Reference proteome</keyword>
<name>A0AAJ0A1Y0_9PEZI</name>
<dbReference type="Proteomes" id="UP001243989">
    <property type="component" value="Unassembled WGS sequence"/>
</dbReference>
<organism evidence="3 4">
    <name type="scientific">Colletotrichum phormii</name>
    <dbReference type="NCBI Taxonomy" id="359342"/>
    <lineage>
        <taxon>Eukaryota</taxon>
        <taxon>Fungi</taxon>
        <taxon>Dikarya</taxon>
        <taxon>Ascomycota</taxon>
        <taxon>Pezizomycotina</taxon>
        <taxon>Sordariomycetes</taxon>
        <taxon>Hypocreomycetidae</taxon>
        <taxon>Glomerellales</taxon>
        <taxon>Glomerellaceae</taxon>
        <taxon>Colletotrichum</taxon>
        <taxon>Colletotrichum acutatum species complex</taxon>
    </lineage>
</organism>